<proteinExistence type="inferred from homology"/>
<dbReference type="GO" id="GO:0030322">
    <property type="term" value="P:stabilization of membrane potential"/>
    <property type="evidence" value="ECO:0007669"/>
    <property type="project" value="TreeGrafter"/>
</dbReference>
<dbReference type="AlphaFoldDB" id="A0A922SGU3"/>
<feature type="transmembrane region" description="Helical" evidence="9">
    <location>
        <begin position="415"/>
        <end position="437"/>
    </location>
</feature>
<dbReference type="PANTHER" id="PTHR11003">
    <property type="entry name" value="POTASSIUM CHANNEL, SUBFAMILY K"/>
    <property type="match status" value="1"/>
</dbReference>
<gene>
    <name evidence="11" type="ORF">HF086_017156</name>
</gene>
<comment type="caution">
    <text evidence="11">The sequence shown here is derived from an EMBL/GenBank/DDBJ whole genome shotgun (WGS) entry which is preliminary data.</text>
</comment>
<dbReference type="Gene3D" id="1.10.287.70">
    <property type="match status" value="1"/>
</dbReference>
<keyword evidence="4 9" id="KW-1133">Transmembrane helix</keyword>
<dbReference type="Proteomes" id="UP000814243">
    <property type="component" value="Unassembled WGS sequence"/>
</dbReference>
<evidence type="ECO:0000256" key="9">
    <source>
        <dbReference type="SAM" id="Phobius"/>
    </source>
</evidence>
<organism evidence="11 12">
    <name type="scientific">Spodoptera exigua</name>
    <name type="common">Beet armyworm</name>
    <name type="synonym">Noctua fulgens</name>
    <dbReference type="NCBI Taxonomy" id="7107"/>
    <lineage>
        <taxon>Eukaryota</taxon>
        <taxon>Metazoa</taxon>
        <taxon>Ecdysozoa</taxon>
        <taxon>Arthropoda</taxon>
        <taxon>Hexapoda</taxon>
        <taxon>Insecta</taxon>
        <taxon>Pterygota</taxon>
        <taxon>Neoptera</taxon>
        <taxon>Endopterygota</taxon>
        <taxon>Lepidoptera</taxon>
        <taxon>Glossata</taxon>
        <taxon>Ditrysia</taxon>
        <taxon>Noctuoidea</taxon>
        <taxon>Noctuidae</taxon>
        <taxon>Amphipyrinae</taxon>
        <taxon>Spodoptera</taxon>
    </lineage>
</organism>
<comment type="subcellular location">
    <subcellularLocation>
        <location evidence="1">Membrane</location>
        <topology evidence="1">Multi-pass membrane protein</topology>
    </subcellularLocation>
</comment>
<evidence type="ECO:0000313" key="12">
    <source>
        <dbReference type="Proteomes" id="UP000814243"/>
    </source>
</evidence>
<name>A0A922SGU3_SPOEX</name>
<dbReference type="InterPro" id="IPR003280">
    <property type="entry name" value="2pore_dom_K_chnl"/>
</dbReference>
<comment type="similarity">
    <text evidence="8">Belongs to the two pore domain potassium channel (TC 1.A.1.8) family.</text>
</comment>
<dbReference type="InterPro" id="IPR013099">
    <property type="entry name" value="K_chnl_dom"/>
</dbReference>
<accession>A0A922SGU3</accession>
<dbReference type="PRINTS" id="PR01333">
    <property type="entry name" value="2POREKCHANEL"/>
</dbReference>
<keyword evidence="5 8" id="KW-0406">Ion transport</keyword>
<evidence type="ECO:0000256" key="4">
    <source>
        <dbReference type="ARBA" id="ARBA00022989"/>
    </source>
</evidence>
<evidence type="ECO:0000256" key="8">
    <source>
        <dbReference type="RuleBase" id="RU003857"/>
    </source>
</evidence>
<dbReference type="EMBL" id="JACEFF010000491">
    <property type="protein sequence ID" value="KAH9636574.1"/>
    <property type="molecule type" value="Genomic_DNA"/>
</dbReference>
<evidence type="ECO:0000256" key="7">
    <source>
        <dbReference type="ARBA" id="ARBA00023303"/>
    </source>
</evidence>
<evidence type="ECO:0000256" key="3">
    <source>
        <dbReference type="ARBA" id="ARBA00022692"/>
    </source>
</evidence>
<dbReference type="GO" id="GO:0022841">
    <property type="term" value="F:potassium ion leak channel activity"/>
    <property type="evidence" value="ECO:0007669"/>
    <property type="project" value="TreeGrafter"/>
</dbReference>
<dbReference type="Pfam" id="PF07885">
    <property type="entry name" value="Ion_trans_2"/>
    <property type="match status" value="2"/>
</dbReference>
<evidence type="ECO:0000256" key="6">
    <source>
        <dbReference type="ARBA" id="ARBA00023136"/>
    </source>
</evidence>
<evidence type="ECO:0000256" key="1">
    <source>
        <dbReference type="ARBA" id="ARBA00004141"/>
    </source>
</evidence>
<evidence type="ECO:0000259" key="10">
    <source>
        <dbReference type="Pfam" id="PF07885"/>
    </source>
</evidence>
<keyword evidence="6 9" id="KW-0472">Membrane</keyword>
<feature type="domain" description="Potassium channel" evidence="10">
    <location>
        <begin position="394"/>
        <end position="436"/>
    </location>
</feature>
<keyword evidence="2 8" id="KW-0813">Transport</keyword>
<keyword evidence="7 8" id="KW-0407">Ion channel</keyword>
<dbReference type="PANTHER" id="PTHR11003:SF257">
    <property type="entry name" value="POTASSIUM CHANNEL DOMAIN-CONTAINING PROTEIN"/>
    <property type="match status" value="1"/>
</dbReference>
<sequence length="528" mass="59451">MDIDHVVLDKEAISRFEQYTLAKPSLNGGIPLDRCQDGDSMVSNSRKRAQTSRQKVVCCFCLKTTKYRRKQFIIGSLTNIVIFIVLLAYTFLGSFIFLAIEGGAEVPARPRLLPDRQKISHKDQNSTHKKTDDEYDYGNLTLSANYFWDARSRAVENIWEITVSLNILYRENWTRLAAQEILKFQNELVQRVTTEMASQYGVSYREMALGEFGSDLTNHYEEHEWNLALAFFYSLTVLTTIGYGNIAPRTILGKGVTIIYALIGIPLTLVYLSSVGSLLSKMARSVFSRALCCCLCSNCGYCCYDERRMAEKERRMKLKRQQEEMLNSQNTSKTPTEECYVLKPDSTKDLSLSERPTTSTAKDDIISWPDTDSKLSMHGLSILAPVLLCLAAIFIYIVIGAVVLFKIDNLGIIDGFYFCFMALSTIGFGNIVPGMTYTTINGVSKSKSENLYSIMEDSSLERNRIEIDNREVVLSVDDISTAVDPNAEFPPPPPEEEIVAIVTKKEPKGFGNMVAYNALPEMLEHVNT</sequence>
<feature type="transmembrane region" description="Helical" evidence="9">
    <location>
        <begin position="72"/>
        <end position="100"/>
    </location>
</feature>
<evidence type="ECO:0000256" key="5">
    <source>
        <dbReference type="ARBA" id="ARBA00023065"/>
    </source>
</evidence>
<reference evidence="11" key="1">
    <citation type="journal article" date="2021" name="G3 (Bethesda)">
        <title>Genome and transcriptome analysis of the beet armyworm Spodoptera exigua reveals targets for pest control. .</title>
        <authorList>
            <person name="Simon S."/>
            <person name="Breeschoten T."/>
            <person name="Jansen H.J."/>
            <person name="Dirks R.P."/>
            <person name="Schranz M.E."/>
            <person name="Ros V.I.D."/>
        </authorList>
    </citation>
    <scope>NUCLEOTIDE SEQUENCE</scope>
    <source>
        <strain evidence="11">TB_SE_WUR_2020</strain>
    </source>
</reference>
<keyword evidence="3 8" id="KW-0812">Transmembrane</keyword>
<dbReference type="SUPFAM" id="SSF81324">
    <property type="entry name" value="Voltage-gated potassium channels"/>
    <property type="match status" value="2"/>
</dbReference>
<dbReference type="GO" id="GO:0015271">
    <property type="term" value="F:outward rectifier potassium channel activity"/>
    <property type="evidence" value="ECO:0007669"/>
    <property type="project" value="TreeGrafter"/>
</dbReference>
<evidence type="ECO:0000256" key="2">
    <source>
        <dbReference type="ARBA" id="ARBA00022448"/>
    </source>
</evidence>
<feature type="transmembrane region" description="Helical" evidence="9">
    <location>
        <begin position="225"/>
        <end position="246"/>
    </location>
</feature>
<protein>
    <recommendedName>
        <fullName evidence="10">Potassium channel domain-containing protein</fullName>
    </recommendedName>
</protein>
<evidence type="ECO:0000313" key="11">
    <source>
        <dbReference type="EMBL" id="KAH9636574.1"/>
    </source>
</evidence>
<feature type="domain" description="Potassium channel" evidence="10">
    <location>
        <begin position="223"/>
        <end position="280"/>
    </location>
</feature>
<feature type="transmembrane region" description="Helical" evidence="9">
    <location>
        <begin position="258"/>
        <end position="280"/>
    </location>
</feature>
<dbReference type="GO" id="GO:0005886">
    <property type="term" value="C:plasma membrane"/>
    <property type="evidence" value="ECO:0007669"/>
    <property type="project" value="TreeGrafter"/>
</dbReference>
<feature type="transmembrane region" description="Helical" evidence="9">
    <location>
        <begin position="382"/>
        <end position="403"/>
    </location>
</feature>